<reference evidence="1 2" key="1">
    <citation type="submission" date="2015-07" db="EMBL/GenBank/DDBJ databases">
        <title>Complete genome sequence of Mycobacterium goodii X7B, a facultative thermophilic biodesulfurizing bacterium.</title>
        <authorList>
            <person name="Yu B."/>
            <person name="Li F."/>
            <person name="Xu P."/>
        </authorList>
    </citation>
    <scope>NUCLEOTIDE SEQUENCE [LARGE SCALE GENOMIC DNA]</scope>
    <source>
        <strain evidence="1 2">X7B</strain>
    </source>
</reference>
<dbReference type="AlphaFoldDB" id="A0A0K0X9R4"/>
<accession>A0A0K0X9R4</accession>
<dbReference type="STRING" id="134601.AFA91_22245"/>
<evidence type="ECO:0000313" key="2">
    <source>
        <dbReference type="Proteomes" id="UP000062255"/>
    </source>
</evidence>
<organism evidence="1 2">
    <name type="scientific">Mycolicibacterium goodii</name>
    <name type="common">Mycobacterium goodii</name>
    <dbReference type="NCBI Taxonomy" id="134601"/>
    <lineage>
        <taxon>Bacteria</taxon>
        <taxon>Bacillati</taxon>
        <taxon>Actinomycetota</taxon>
        <taxon>Actinomycetes</taxon>
        <taxon>Mycobacteriales</taxon>
        <taxon>Mycobacteriaceae</taxon>
        <taxon>Mycolicibacterium</taxon>
    </lineage>
</organism>
<dbReference type="RefSeq" id="WP_049746612.1">
    <property type="nucleotide sequence ID" value="NZ_CP012150.1"/>
</dbReference>
<evidence type="ECO:0000313" key="1">
    <source>
        <dbReference type="EMBL" id="AKS34164.1"/>
    </source>
</evidence>
<dbReference type="Proteomes" id="UP000062255">
    <property type="component" value="Chromosome"/>
</dbReference>
<gene>
    <name evidence="1" type="ORF">AFA91_22245</name>
</gene>
<dbReference type="PATRIC" id="fig|134601.6.peg.4590"/>
<dbReference type="KEGG" id="mgo:AFA91_22245"/>
<protein>
    <submittedName>
        <fullName evidence="1">Uncharacterized protein</fullName>
    </submittedName>
</protein>
<dbReference type="OrthoDB" id="4629960at2"/>
<name>A0A0K0X9R4_MYCGD</name>
<dbReference type="EMBL" id="CP012150">
    <property type="protein sequence ID" value="AKS34164.1"/>
    <property type="molecule type" value="Genomic_DNA"/>
</dbReference>
<sequence length="75" mass="8802">MTTTTDERHDVRQLAESGNWQHRDLGRVDVFMRGTQKIRVVWQGSTTISGATLYQEDIMTTYTRELKTVNNWLTR</sequence>
<proteinExistence type="predicted"/>